<keyword evidence="3" id="KW-1185">Reference proteome</keyword>
<dbReference type="OrthoDB" id="101302at2"/>
<gene>
    <name evidence="2" type="ORF">RSSM_06525</name>
</gene>
<dbReference type="Gene3D" id="1.50.10.10">
    <property type="match status" value="1"/>
</dbReference>
<dbReference type="Gene3D" id="2.60.40.1180">
    <property type="entry name" value="Golgi alpha-mannosidase II"/>
    <property type="match status" value="1"/>
</dbReference>
<feature type="domain" description="DUF5703" evidence="1">
    <location>
        <begin position="41"/>
        <end position="326"/>
    </location>
</feature>
<dbReference type="InterPro" id="IPR013780">
    <property type="entry name" value="Glyco_hydro_b"/>
</dbReference>
<dbReference type="InterPro" id="IPR008928">
    <property type="entry name" value="6-hairpin_glycosidase_sf"/>
</dbReference>
<dbReference type="Proteomes" id="UP000011885">
    <property type="component" value="Unassembled WGS sequence"/>
</dbReference>
<proteinExistence type="predicted"/>
<reference evidence="2 3" key="1">
    <citation type="journal article" date="2013" name="Mar. Genomics">
        <title>Expression of sulfatases in Rhodopirellula baltica and the diversity of sulfatases in the genus Rhodopirellula.</title>
        <authorList>
            <person name="Wegner C.E."/>
            <person name="Richter-Heitmann T."/>
            <person name="Klindworth A."/>
            <person name="Klockow C."/>
            <person name="Richter M."/>
            <person name="Achstetter T."/>
            <person name="Glockner F.O."/>
            <person name="Harder J."/>
        </authorList>
    </citation>
    <scope>NUCLEOTIDE SEQUENCE [LARGE SCALE GENOMIC DNA]</scope>
    <source>
        <strain evidence="2 3">SM41</strain>
    </source>
</reference>
<dbReference type="SUPFAM" id="SSF48208">
    <property type="entry name" value="Six-hairpin glycosidases"/>
    <property type="match status" value="1"/>
</dbReference>
<dbReference type="InterPro" id="IPR012341">
    <property type="entry name" value="6hp_glycosidase-like_sf"/>
</dbReference>
<dbReference type="PATRIC" id="fig|1263870.3.peg.6913"/>
<dbReference type="GO" id="GO:0005975">
    <property type="term" value="P:carbohydrate metabolic process"/>
    <property type="evidence" value="ECO:0007669"/>
    <property type="project" value="InterPro"/>
</dbReference>
<sequence>MNFHLPKSWSAPLGFGNLFFAALFFASPLFADSPIENYNVVWDSPSENSGESMPAGGGDIGLNVWVEDGNVYFYMQRSGSLAEDYRYLKLGRVRIELNPSPLLGINFRQKLDLQEGRVQIQGTTEKGDTQVKLSIWAEVSRPIIHVEVESDSNIDVTAVYENWRLTDKTISEHESFVLSAYPGELLVSKDTIAGEDNEILFFHRNSHDQLRDLLLKQQSLTAYNDEIGNDLKGRTFGGLLTGEGFAFAGETDGTYQGHPFRGWKLTSQEPAKQHHIRVVTHIDQTDTPDQWKGDLQELAVESESQLEQARQDTLQWWSEFWDRSWIHIQPGVISPSSKQWRVSRNYNLFRYQLGCNALGEYPTRFNGGNLTTDPRLVASNYNQDPDWRQWGGGVFTAQNQRLVYWPMLKCGDHDAILPQMELYRKSFGGARARVKEHFKHDGIVCSEYNSVLGVAVGSGWGWQGNKSRRSRGPEIPFGDPLADANKGYKAPVEKGVMANSFISYHWESQLEHAYMMLEYHRYFGTDIDRYVPFIENAVVFFDEHYRLREKMRSGSELDSNGKLIIFPSTSCETYRGATNPVDVIAGLAACVDGILQLDKDKLTLRDRSYYQNLRDRIPDFTFGEINGTPVLKPAASYKSVRNTEAPQFYPLFPFNRFDLNGKDRSLTKTFRNTWNFDESIAKGNVISWHQDGIFFARMRMLPEATEFNMKKLDDSQRRFPTFWGPGHDWVPDHNWGGSGMLGLQEMLMQTFEDKIYLFPCWPKEWDVDFKLHAPNQTTVEGTLVDGKLTRLKVLPEARAVDVVNCYDNPNVDRAGRSSSE</sequence>
<name>M5TS72_9BACT</name>
<protein>
    <submittedName>
        <fullName evidence="2">Putative secreted protein</fullName>
    </submittedName>
</protein>
<dbReference type="RefSeq" id="WP_008688620.1">
    <property type="nucleotide sequence ID" value="NZ_ANOH01000454.1"/>
</dbReference>
<evidence type="ECO:0000259" key="1">
    <source>
        <dbReference type="Pfam" id="PF18961"/>
    </source>
</evidence>
<evidence type="ECO:0000313" key="3">
    <source>
        <dbReference type="Proteomes" id="UP000011885"/>
    </source>
</evidence>
<accession>M5TS72</accession>
<comment type="caution">
    <text evidence="2">The sequence shown here is derived from an EMBL/GenBank/DDBJ whole genome shotgun (WGS) entry which is preliminary data.</text>
</comment>
<dbReference type="InterPro" id="IPR043757">
    <property type="entry name" value="DUF5703_N"/>
</dbReference>
<evidence type="ECO:0000313" key="2">
    <source>
        <dbReference type="EMBL" id="EMI52037.1"/>
    </source>
</evidence>
<dbReference type="AlphaFoldDB" id="M5TS72"/>
<dbReference type="Pfam" id="PF18961">
    <property type="entry name" value="DUF5703_N"/>
    <property type="match status" value="1"/>
</dbReference>
<dbReference type="EMBL" id="ANOH01000454">
    <property type="protein sequence ID" value="EMI52037.1"/>
    <property type="molecule type" value="Genomic_DNA"/>
</dbReference>
<organism evidence="2 3">
    <name type="scientific">Rhodopirellula sallentina SM41</name>
    <dbReference type="NCBI Taxonomy" id="1263870"/>
    <lineage>
        <taxon>Bacteria</taxon>
        <taxon>Pseudomonadati</taxon>
        <taxon>Planctomycetota</taxon>
        <taxon>Planctomycetia</taxon>
        <taxon>Pirellulales</taxon>
        <taxon>Pirellulaceae</taxon>
        <taxon>Rhodopirellula</taxon>
    </lineage>
</organism>